<sequence>MIIFKYPKLVQKEILDNMNHIDILLLSFVSKNMKKLIKTSQKKRFESIRAIDYNYDKEYGEAKVYIPDERRPKTSNPEPVIDDLILSIEKRNNALNGYFQLNVSGKIIDFRLSGYHKIPEAYFLGCEKESVIQSIHNHFLDVFGNSMDYNWQSQFWDRPLKGFTPFLPKLKNVSYFVGMILEGHFADVKNFDSFISSSPVLKTIQLLVMAKTEPMNPESKFYDTESIHIHTPMFNGPDFLRHFRGKHIGLNCNRYEKSNLIDFVKRWKSGKSFQNLEFSYIEIRYDNQFLNQILNEIGAKFIDATKQPPTYAVRQRFDWNRKNDTTEPFMSHAYVVRESDNLVASAGIQNNAFFFGVWDKTEEEFLRIVE</sequence>
<name>A0A2G5VGT1_9PELO</name>
<proteinExistence type="predicted"/>
<dbReference type="Proteomes" id="UP000230233">
    <property type="component" value="Chromosome I"/>
</dbReference>
<evidence type="ECO:0000313" key="3">
    <source>
        <dbReference type="Proteomes" id="UP000230233"/>
    </source>
</evidence>
<dbReference type="AlphaFoldDB" id="A0A2G5VGT1"/>
<comment type="caution">
    <text evidence="2">The sequence shown here is derived from an EMBL/GenBank/DDBJ whole genome shotgun (WGS) entry which is preliminary data.</text>
</comment>
<reference evidence="2" key="1">
    <citation type="journal article" date="2018" name="Science">
        <title>Rapid genome shrinkage in a self-fertile nematode reveals sperm competition proteins.</title>
        <authorList>
            <person name="Yin D."/>
            <person name="Schwarz E.M."/>
            <person name="Thomas C.G."/>
            <person name="Felde R.L."/>
            <person name="Korf I.F."/>
            <person name="Cutter A.D."/>
            <person name="Schartner C.M."/>
            <person name="Ralston E.J."/>
            <person name="Meyer B.J."/>
            <person name="Haag E.S."/>
        </authorList>
    </citation>
    <scope>NUCLEOTIDE SEQUENCE</scope>
    <source>
        <strain evidence="2">JU1422</strain>
    </source>
</reference>
<dbReference type="Pfam" id="PF00646">
    <property type="entry name" value="F-box"/>
    <property type="match status" value="1"/>
</dbReference>
<protein>
    <recommendedName>
        <fullName evidence="1">F-box domain-containing protein</fullName>
    </recommendedName>
</protein>
<keyword evidence="3" id="KW-1185">Reference proteome</keyword>
<dbReference type="InterPro" id="IPR001810">
    <property type="entry name" value="F-box_dom"/>
</dbReference>
<dbReference type="PROSITE" id="PS50181">
    <property type="entry name" value="FBOX"/>
    <property type="match status" value="1"/>
</dbReference>
<evidence type="ECO:0000259" key="1">
    <source>
        <dbReference type="PROSITE" id="PS50181"/>
    </source>
</evidence>
<gene>
    <name evidence="2" type="primary">Cnig_chr_I.g1669</name>
    <name evidence="2" type="ORF">B9Z55_001669</name>
</gene>
<accession>A0A2G5VGT1</accession>
<dbReference type="PANTHER" id="PTHR21503:SF8">
    <property type="entry name" value="F-BOX ASSOCIATED DOMAIN-CONTAINING PROTEIN-RELATED"/>
    <property type="match status" value="1"/>
</dbReference>
<dbReference type="EMBL" id="PDUG01000001">
    <property type="protein sequence ID" value="PIC50978.1"/>
    <property type="molecule type" value="Genomic_DNA"/>
</dbReference>
<feature type="domain" description="F-box" evidence="1">
    <location>
        <begin position="1"/>
        <end position="48"/>
    </location>
</feature>
<evidence type="ECO:0000313" key="2">
    <source>
        <dbReference type="EMBL" id="PIC50978.1"/>
    </source>
</evidence>
<dbReference type="PANTHER" id="PTHR21503">
    <property type="entry name" value="F-BOX-CONTAINING HYPOTHETICAL PROTEIN C.ELEGANS"/>
    <property type="match status" value="1"/>
</dbReference>
<organism evidence="2 3">
    <name type="scientific">Caenorhabditis nigoni</name>
    <dbReference type="NCBI Taxonomy" id="1611254"/>
    <lineage>
        <taxon>Eukaryota</taxon>
        <taxon>Metazoa</taxon>
        <taxon>Ecdysozoa</taxon>
        <taxon>Nematoda</taxon>
        <taxon>Chromadorea</taxon>
        <taxon>Rhabditida</taxon>
        <taxon>Rhabditina</taxon>
        <taxon>Rhabditomorpha</taxon>
        <taxon>Rhabditoidea</taxon>
        <taxon>Rhabditidae</taxon>
        <taxon>Peloderinae</taxon>
        <taxon>Caenorhabditis</taxon>
    </lineage>
</organism>